<dbReference type="InterPro" id="IPR036188">
    <property type="entry name" value="FAD/NAD-bd_sf"/>
</dbReference>
<evidence type="ECO:0000313" key="8">
    <source>
        <dbReference type="EMBL" id="KFE50916.1"/>
    </source>
</evidence>
<comment type="caution">
    <text evidence="8">The sequence shown here is derived from an EMBL/GenBank/DDBJ whole genome shotgun (WGS) entry which is preliminary data.</text>
</comment>
<comment type="cofactor">
    <cofactor evidence="1">
        <name>FAD</name>
        <dbReference type="ChEBI" id="CHEBI:57692"/>
    </cofactor>
</comment>
<comment type="similarity">
    <text evidence="3">Belongs to the lysine N(6)-hydroxylase/L-ornithine N(5)-oxygenase family.</text>
</comment>
<evidence type="ECO:0000256" key="7">
    <source>
        <dbReference type="ARBA" id="ARBA00023002"/>
    </source>
</evidence>
<reference evidence="8 9" key="1">
    <citation type="submission" date="2014-07" db="EMBL/GenBank/DDBJ databases">
        <title>Draft Genome Sequences of Environmental Pseudomonas syringae strains.</title>
        <authorList>
            <person name="Baltrus D.A."/>
            <person name="Berge O."/>
            <person name="Morris C."/>
        </authorList>
    </citation>
    <scope>NUCLEOTIDE SEQUENCE [LARGE SCALE GENOMIC DNA]</scope>
    <source>
        <strain evidence="8 9">CEB003</strain>
    </source>
</reference>
<protein>
    <submittedName>
        <fullName evidence="8">L-lysine 6-monooxygenase</fullName>
    </submittedName>
</protein>
<accession>A0A085V653</accession>
<dbReference type="InterPro" id="IPR025700">
    <property type="entry name" value="Lys/Orn_oxygenase"/>
</dbReference>
<dbReference type="RefSeq" id="WP_047576189.1">
    <property type="nucleotide sequence ID" value="NZ_JPQT01000108.1"/>
</dbReference>
<dbReference type="PATRIC" id="fig|317.174.peg.3265"/>
<evidence type="ECO:0000256" key="4">
    <source>
        <dbReference type="ARBA" id="ARBA00022630"/>
    </source>
</evidence>
<evidence type="ECO:0000256" key="6">
    <source>
        <dbReference type="ARBA" id="ARBA00022857"/>
    </source>
</evidence>
<keyword evidence="4" id="KW-0285">Flavoprotein</keyword>
<keyword evidence="7" id="KW-0560">Oxidoreductase</keyword>
<dbReference type="PANTHER" id="PTHR42802">
    <property type="entry name" value="MONOOXYGENASE"/>
    <property type="match status" value="1"/>
</dbReference>
<sequence>MSDSPAGAVHADALCIGFGPAGIALSCVFADAQEVDAPLAKLSVRYLEAAHDTQWHRELLLAGTDINHHVFRDLVTPRNPRSRFSFAMYLKARGRLFDFGLLGRPASRHEWSDYVSWVAEQVNSHTHFDTPVSEILPIIREGRLSLVRIETAQGSFITRNVVLSSGTAPRVPEQFQALLGPTLFHTSQFLTRLQAFGQTLPKRWMVIGSGQSASESVLELTGRDNAIQVHSVHRSAGFKLTQLGQFPNRVFAPDHVDYFHSLDAAARHQFLDWSRSTNYAGIDPDESQKLFSLIYEDSIVGRQRLHSYAYRAITNVEHGEAGYRVTLTDTFSQHSEMLEVDVIVLGTGYQQYLMPPLLSNLQPWLKADVDDGLVIDRDYNVATQGNCDVSLWVNGLSERSHGISDSQSFSLMALRAERIANGLHQAVQAQNHPQPALAQ</sequence>
<name>A0A085V653_PSESX</name>
<evidence type="ECO:0000256" key="3">
    <source>
        <dbReference type="ARBA" id="ARBA00007588"/>
    </source>
</evidence>
<dbReference type="Proteomes" id="UP000028643">
    <property type="component" value="Unassembled WGS sequence"/>
</dbReference>
<dbReference type="GO" id="GO:0006879">
    <property type="term" value="P:intracellular iron ion homeostasis"/>
    <property type="evidence" value="ECO:0007669"/>
    <property type="project" value="TreeGrafter"/>
</dbReference>
<gene>
    <name evidence="8" type="ORF">IV02_15960</name>
</gene>
<comment type="pathway">
    <text evidence="2">Siderophore biosynthesis.</text>
</comment>
<dbReference type="Pfam" id="PF13434">
    <property type="entry name" value="Lys_Orn_oxgnase"/>
    <property type="match status" value="1"/>
</dbReference>
<evidence type="ECO:0000256" key="5">
    <source>
        <dbReference type="ARBA" id="ARBA00022827"/>
    </source>
</evidence>
<proteinExistence type="inferred from homology"/>
<evidence type="ECO:0000313" key="9">
    <source>
        <dbReference type="Proteomes" id="UP000028643"/>
    </source>
</evidence>
<dbReference type="SUPFAM" id="SSF51905">
    <property type="entry name" value="FAD/NAD(P)-binding domain"/>
    <property type="match status" value="1"/>
</dbReference>
<dbReference type="GO" id="GO:0004497">
    <property type="term" value="F:monooxygenase activity"/>
    <property type="evidence" value="ECO:0007669"/>
    <property type="project" value="UniProtKB-KW"/>
</dbReference>
<evidence type="ECO:0000256" key="2">
    <source>
        <dbReference type="ARBA" id="ARBA00004924"/>
    </source>
</evidence>
<keyword evidence="5" id="KW-0274">FAD</keyword>
<keyword evidence="8" id="KW-0503">Monooxygenase</keyword>
<dbReference type="EMBL" id="JPQT01000108">
    <property type="protein sequence ID" value="KFE50916.1"/>
    <property type="molecule type" value="Genomic_DNA"/>
</dbReference>
<dbReference type="AlphaFoldDB" id="A0A085V653"/>
<dbReference type="PANTHER" id="PTHR42802:SF1">
    <property type="entry name" value="L-ORNITHINE N(5)-MONOOXYGENASE"/>
    <property type="match status" value="1"/>
</dbReference>
<dbReference type="Gene3D" id="3.50.50.60">
    <property type="entry name" value="FAD/NAD(P)-binding domain"/>
    <property type="match status" value="1"/>
</dbReference>
<organism evidence="8 9">
    <name type="scientific">Pseudomonas syringae</name>
    <dbReference type="NCBI Taxonomy" id="317"/>
    <lineage>
        <taxon>Bacteria</taxon>
        <taxon>Pseudomonadati</taxon>
        <taxon>Pseudomonadota</taxon>
        <taxon>Gammaproteobacteria</taxon>
        <taxon>Pseudomonadales</taxon>
        <taxon>Pseudomonadaceae</taxon>
        <taxon>Pseudomonas</taxon>
    </lineage>
</organism>
<keyword evidence="6" id="KW-0521">NADP</keyword>
<evidence type="ECO:0000256" key="1">
    <source>
        <dbReference type="ARBA" id="ARBA00001974"/>
    </source>
</evidence>